<gene>
    <name evidence="2" type="ORF">DR999_PMT10327</name>
</gene>
<reference evidence="2 3" key="2">
    <citation type="submission" date="2019-04" db="EMBL/GenBank/DDBJ databases">
        <title>The genome sequence of big-headed turtle.</title>
        <authorList>
            <person name="Gong S."/>
        </authorList>
    </citation>
    <scope>NUCLEOTIDE SEQUENCE [LARGE SCALE GENOMIC DNA]</scope>
    <source>
        <strain evidence="2">DO16091913</strain>
        <tissue evidence="2">Muscle</tissue>
    </source>
</reference>
<dbReference type="AlphaFoldDB" id="A0A4D9EHN3"/>
<name>A0A4D9EHN3_9SAUR</name>
<sequence>MKKPGTKSSPQPHERSLGATRNVPRQEAARLRGGEAPPASGKQSCGASVALRVAPAPTRAAGQAAPRPGEAAAGDAYPELDTAAGKGERAAGGGGRRESTTWSGSPAGAAGLAHVSALGSASAAGGLSQGAAAAAGLGRNARL</sequence>
<feature type="compositionally biased region" description="Low complexity" evidence="1">
    <location>
        <begin position="54"/>
        <end position="76"/>
    </location>
</feature>
<keyword evidence="3" id="KW-1185">Reference proteome</keyword>
<evidence type="ECO:0000313" key="3">
    <source>
        <dbReference type="Proteomes" id="UP000297703"/>
    </source>
</evidence>
<protein>
    <submittedName>
        <fullName evidence="2">Receptor-type tyrosine-protein phosphatase T</fullName>
    </submittedName>
</protein>
<keyword evidence="2" id="KW-0675">Receptor</keyword>
<dbReference type="EMBL" id="QXTE01000092">
    <property type="protein sequence ID" value="TFK06862.1"/>
    <property type="molecule type" value="Genomic_DNA"/>
</dbReference>
<evidence type="ECO:0000313" key="2">
    <source>
        <dbReference type="EMBL" id="TFK06862.1"/>
    </source>
</evidence>
<organism evidence="2 3">
    <name type="scientific">Platysternon megacephalum</name>
    <name type="common">big-headed turtle</name>
    <dbReference type="NCBI Taxonomy" id="55544"/>
    <lineage>
        <taxon>Eukaryota</taxon>
        <taxon>Metazoa</taxon>
        <taxon>Chordata</taxon>
        <taxon>Craniata</taxon>
        <taxon>Vertebrata</taxon>
        <taxon>Euteleostomi</taxon>
        <taxon>Archelosauria</taxon>
        <taxon>Testudinata</taxon>
        <taxon>Testudines</taxon>
        <taxon>Cryptodira</taxon>
        <taxon>Durocryptodira</taxon>
        <taxon>Testudinoidea</taxon>
        <taxon>Platysternidae</taxon>
        <taxon>Platysternon</taxon>
    </lineage>
</organism>
<feature type="compositionally biased region" description="Polar residues" evidence="1">
    <location>
        <begin position="1"/>
        <end position="11"/>
    </location>
</feature>
<comment type="caution">
    <text evidence="2">The sequence shown here is derived from an EMBL/GenBank/DDBJ whole genome shotgun (WGS) entry which is preliminary data.</text>
</comment>
<evidence type="ECO:0000256" key="1">
    <source>
        <dbReference type="SAM" id="MobiDB-lite"/>
    </source>
</evidence>
<accession>A0A4D9EHN3</accession>
<dbReference type="Proteomes" id="UP000297703">
    <property type="component" value="Unassembled WGS sequence"/>
</dbReference>
<reference evidence="2 3" key="1">
    <citation type="submission" date="2019-04" db="EMBL/GenBank/DDBJ databases">
        <title>Draft genome of the big-headed turtle Platysternon megacephalum.</title>
        <authorList>
            <person name="Gong S."/>
        </authorList>
    </citation>
    <scope>NUCLEOTIDE SEQUENCE [LARGE SCALE GENOMIC DNA]</scope>
    <source>
        <strain evidence="2">DO16091913</strain>
        <tissue evidence="2">Muscle</tissue>
    </source>
</reference>
<proteinExistence type="predicted"/>
<feature type="region of interest" description="Disordered" evidence="1">
    <location>
        <begin position="1"/>
        <end position="109"/>
    </location>
</feature>